<comment type="caution">
    <text evidence="1">The sequence shown here is derived from an EMBL/GenBank/DDBJ whole genome shotgun (WGS) entry which is preliminary data.</text>
</comment>
<dbReference type="InterPro" id="IPR029058">
    <property type="entry name" value="AB_hydrolase_fold"/>
</dbReference>
<reference evidence="1" key="2">
    <citation type="submission" date="2020-09" db="EMBL/GenBank/DDBJ databases">
        <authorList>
            <person name="Sun Q."/>
            <person name="Zhou Y."/>
        </authorList>
    </citation>
    <scope>NUCLEOTIDE SEQUENCE</scope>
    <source>
        <strain evidence="1">CGMCC 4.7272</strain>
    </source>
</reference>
<keyword evidence="2" id="KW-1185">Reference proteome</keyword>
<sequence>MHDAWKVLHEGRRGDVCLAVDYDVTGRIEARFSDLFAQLAAVSPMPLPSVFEALQPPLGDERGMSGADYVHRWVDSVREADWEVTSVLGFCAGGTFAAGIADELERLQGAPPKLILFDPETPDALTLYYHFHKVVGGLAAGLPEERVAAAQEAGRLVTESGMPLADIASELTAAFQGLVPIAFEAAGLDESFADELSLTYSSFLTYLIGAGDIDHRNAWRKSTVVSSRSPLSGLNRYTPEERDAMVAEEIKCDLEHIDLLRDLEAASILRELLK</sequence>
<evidence type="ECO:0000313" key="1">
    <source>
        <dbReference type="EMBL" id="GGJ71256.1"/>
    </source>
</evidence>
<dbReference type="RefSeq" id="WP_189152310.1">
    <property type="nucleotide sequence ID" value="NZ_BAABER010000068.1"/>
</dbReference>
<gene>
    <name evidence="1" type="ORF">GCM10012282_80120</name>
</gene>
<dbReference type="EMBL" id="BMMU01000067">
    <property type="protein sequence ID" value="GGJ71256.1"/>
    <property type="molecule type" value="Genomic_DNA"/>
</dbReference>
<name>A0A917UP57_9ACTN</name>
<proteinExistence type="predicted"/>
<protein>
    <submittedName>
        <fullName evidence="1">Uncharacterized protein</fullName>
    </submittedName>
</protein>
<dbReference type="Proteomes" id="UP000625682">
    <property type="component" value="Unassembled WGS sequence"/>
</dbReference>
<accession>A0A917UP57</accession>
<evidence type="ECO:0000313" key="2">
    <source>
        <dbReference type="Proteomes" id="UP000625682"/>
    </source>
</evidence>
<reference evidence="1" key="1">
    <citation type="journal article" date="2014" name="Int. J. Syst. Evol. Microbiol.">
        <title>Complete genome sequence of Corynebacterium casei LMG S-19264T (=DSM 44701T), isolated from a smear-ripened cheese.</title>
        <authorList>
            <consortium name="US DOE Joint Genome Institute (JGI-PGF)"/>
            <person name="Walter F."/>
            <person name="Albersmeier A."/>
            <person name="Kalinowski J."/>
            <person name="Ruckert C."/>
        </authorList>
    </citation>
    <scope>NUCLEOTIDE SEQUENCE</scope>
    <source>
        <strain evidence="1">CGMCC 4.7272</strain>
    </source>
</reference>
<organism evidence="1 2">
    <name type="scientific">Streptomyces lacrimifluminis</name>
    <dbReference type="NCBI Taxonomy" id="1500077"/>
    <lineage>
        <taxon>Bacteria</taxon>
        <taxon>Bacillati</taxon>
        <taxon>Actinomycetota</taxon>
        <taxon>Actinomycetes</taxon>
        <taxon>Kitasatosporales</taxon>
        <taxon>Streptomycetaceae</taxon>
        <taxon>Streptomyces</taxon>
    </lineage>
</organism>
<dbReference type="AlphaFoldDB" id="A0A917UP57"/>
<dbReference type="Gene3D" id="3.40.50.1820">
    <property type="entry name" value="alpha/beta hydrolase"/>
    <property type="match status" value="1"/>
</dbReference>